<keyword evidence="1" id="KW-0812">Transmembrane</keyword>
<dbReference type="Pfam" id="PF14501">
    <property type="entry name" value="HATPase_c_5"/>
    <property type="match status" value="1"/>
</dbReference>
<keyword evidence="1" id="KW-0472">Membrane</keyword>
<organism evidence="3 4">
    <name type="scientific">Butyrivibrio proteoclasticus</name>
    <dbReference type="NCBI Taxonomy" id="43305"/>
    <lineage>
        <taxon>Bacteria</taxon>
        <taxon>Bacillati</taxon>
        <taxon>Bacillota</taxon>
        <taxon>Clostridia</taxon>
        <taxon>Lachnospirales</taxon>
        <taxon>Lachnospiraceae</taxon>
        <taxon>Butyrivibrio</taxon>
    </lineage>
</organism>
<dbReference type="EMBL" id="FOXO01000001">
    <property type="protein sequence ID" value="SFP35561.1"/>
    <property type="molecule type" value="Genomic_DNA"/>
</dbReference>
<feature type="transmembrane region" description="Helical" evidence="1">
    <location>
        <begin position="34"/>
        <end position="54"/>
    </location>
</feature>
<evidence type="ECO:0000256" key="1">
    <source>
        <dbReference type="SAM" id="Phobius"/>
    </source>
</evidence>
<accession>A0A1I5PPW3</accession>
<feature type="transmembrane region" description="Helical" evidence="1">
    <location>
        <begin position="85"/>
        <end position="103"/>
    </location>
</feature>
<name>A0A1I5PPW3_9FIRM</name>
<dbReference type="RefSeq" id="WP_074882783.1">
    <property type="nucleotide sequence ID" value="NZ_FOXO01000001.1"/>
</dbReference>
<evidence type="ECO:0000259" key="2">
    <source>
        <dbReference type="Pfam" id="PF14501"/>
    </source>
</evidence>
<sequence length="413" mass="46998">MRNINFIRPKYSLKELIEFESDPIQRKEKTKTTIILLAGFILYSIIASIPAALAQYKHGLVTNISIAFLFLGLGIVLYKTQRHIIITIVGSYMLSILLFIHLIMETDWNIGMDAFWLFILIMPFITDYLAGVFFGTISSLSGLVLSLLLFKTPLILYLQPYGKNMIDWFSIIYVVVMAAAAVMEYELTMFQMHKKASDKEISYYQNARSKRLKEQLSIYESNELIIRKYKHDIRHYNRVLAGLISDGKYQDALSYLKDFDSKLELVSVVSYCDNQIVNEFLTIYGARCQKLGFKLRAKAIVPERLPVESTDLTSLVANTLENALEAQERIPDPSKRSIQFELTYDGRKLKLLCKNPCIIDTKFDESGLPISTRAVPSGIGTAQIKNVAEKYCGVASFIQDNDSFIVKAVMTVM</sequence>
<proteinExistence type="predicted"/>
<feature type="transmembrane region" description="Helical" evidence="1">
    <location>
        <begin position="142"/>
        <end position="159"/>
    </location>
</feature>
<keyword evidence="4" id="KW-1185">Reference proteome</keyword>
<dbReference type="Gene3D" id="3.30.565.10">
    <property type="entry name" value="Histidine kinase-like ATPase, C-terminal domain"/>
    <property type="match status" value="1"/>
</dbReference>
<dbReference type="InterPro" id="IPR036890">
    <property type="entry name" value="HATPase_C_sf"/>
</dbReference>
<dbReference type="OrthoDB" id="9156435at2"/>
<feature type="transmembrane region" description="Helical" evidence="1">
    <location>
        <begin position="115"/>
        <end position="135"/>
    </location>
</feature>
<dbReference type="AlphaFoldDB" id="A0A1I5PPW3"/>
<dbReference type="Proteomes" id="UP000182624">
    <property type="component" value="Unassembled WGS sequence"/>
</dbReference>
<gene>
    <name evidence="3" type="ORF">SAMN04487928_10177</name>
</gene>
<feature type="domain" description="Sensor histidine kinase NatK-like C-terminal" evidence="2">
    <location>
        <begin position="309"/>
        <end position="408"/>
    </location>
</feature>
<evidence type="ECO:0000313" key="4">
    <source>
        <dbReference type="Proteomes" id="UP000182624"/>
    </source>
</evidence>
<feature type="transmembrane region" description="Helical" evidence="1">
    <location>
        <begin position="60"/>
        <end position="78"/>
    </location>
</feature>
<keyword evidence="1" id="KW-1133">Transmembrane helix</keyword>
<evidence type="ECO:0000313" key="3">
    <source>
        <dbReference type="EMBL" id="SFP35561.1"/>
    </source>
</evidence>
<protein>
    <submittedName>
        <fullName evidence="3">GHKL domain-containing protein</fullName>
    </submittedName>
</protein>
<dbReference type="InterPro" id="IPR032834">
    <property type="entry name" value="NatK-like_C"/>
</dbReference>
<reference evidence="4" key="1">
    <citation type="submission" date="2016-10" db="EMBL/GenBank/DDBJ databases">
        <authorList>
            <person name="Varghese N."/>
            <person name="Submissions S."/>
        </authorList>
    </citation>
    <scope>NUCLEOTIDE SEQUENCE [LARGE SCALE GENOMIC DNA]</scope>
    <source>
        <strain evidence="4">P18</strain>
    </source>
</reference>
<feature type="transmembrane region" description="Helical" evidence="1">
    <location>
        <begin position="165"/>
        <end position="185"/>
    </location>
</feature>